<accession>A0ABY7BEZ3</accession>
<proteinExistence type="predicted"/>
<keyword evidence="3" id="KW-1185">Reference proteome</keyword>
<feature type="region of interest" description="Disordered" evidence="1">
    <location>
        <begin position="51"/>
        <end position="81"/>
    </location>
</feature>
<dbReference type="RefSeq" id="WP_268759550.1">
    <property type="nucleotide sequence ID" value="NZ_CP113836.1"/>
</dbReference>
<gene>
    <name evidence="2" type="ORF">ORV05_17385</name>
</gene>
<evidence type="ECO:0000313" key="3">
    <source>
        <dbReference type="Proteomes" id="UP001163203"/>
    </source>
</evidence>
<evidence type="ECO:0000313" key="2">
    <source>
        <dbReference type="EMBL" id="WAL69466.1"/>
    </source>
</evidence>
<dbReference type="EMBL" id="CP113836">
    <property type="protein sequence ID" value="WAL69466.1"/>
    <property type="molecule type" value="Genomic_DNA"/>
</dbReference>
<organism evidence="2 3">
    <name type="scientific">Amycolatopsis cynarae</name>
    <dbReference type="NCBI Taxonomy" id="2995223"/>
    <lineage>
        <taxon>Bacteria</taxon>
        <taxon>Bacillati</taxon>
        <taxon>Actinomycetota</taxon>
        <taxon>Actinomycetes</taxon>
        <taxon>Pseudonocardiales</taxon>
        <taxon>Pseudonocardiaceae</taxon>
        <taxon>Amycolatopsis</taxon>
    </lineage>
</organism>
<dbReference type="Proteomes" id="UP001163203">
    <property type="component" value="Chromosome"/>
</dbReference>
<evidence type="ECO:0000256" key="1">
    <source>
        <dbReference type="SAM" id="MobiDB-lite"/>
    </source>
</evidence>
<sequence>MLRKLLPALREFLATQAELAERRELLNRPWEEEFLHWAYDGERWHLHGHLAPPAGRPRRSTTRNGWCPGLAAHRQRQRRDP</sequence>
<protein>
    <submittedName>
        <fullName evidence="2">Uncharacterized protein</fullName>
    </submittedName>
</protein>
<reference evidence="2" key="1">
    <citation type="submission" date="2022-11" db="EMBL/GenBank/DDBJ databases">
        <authorList>
            <person name="Mo P."/>
        </authorList>
    </citation>
    <scope>NUCLEOTIDE SEQUENCE</scope>
    <source>
        <strain evidence="2">HUAS 11-8</strain>
    </source>
</reference>
<name>A0ABY7BEZ3_9PSEU</name>